<evidence type="ECO:0000313" key="2">
    <source>
        <dbReference type="EMBL" id="ASN63510.1"/>
    </source>
</evidence>
<dbReference type="SMART" id="SM00883">
    <property type="entry name" value="Cpn10"/>
    <property type="match status" value="1"/>
</dbReference>
<dbReference type="CDD" id="cd00320">
    <property type="entry name" value="cpn10"/>
    <property type="match status" value="1"/>
</dbReference>
<dbReference type="EMBL" id="KU970916">
    <property type="protein sequence ID" value="ASN63510.1"/>
    <property type="molecule type" value="Genomic_DNA"/>
</dbReference>
<name>A0A221S3K4_9VIRU</name>
<dbReference type="GO" id="GO:0044183">
    <property type="term" value="F:protein folding chaperone"/>
    <property type="evidence" value="ECO:0007669"/>
    <property type="project" value="InterPro"/>
</dbReference>
<accession>A0A221S3K4</accession>
<sequence length="151" mass="16907">MTKTSNEEIPKHKNALLDLYATKEEIEERFLDPSKLTTSLKERLPQPTGWRVLVMPWSGPKKTAGGIILPDNSHEAIAVATTTAYVIKTGPLAYADKEKFPNGPWCKDGDWVMFGRYAGSRFKIEGGELRILNDDEIIATILDPRDVKHAL</sequence>
<organism evidence="2">
    <name type="scientific">uncultured virus</name>
    <dbReference type="NCBI Taxonomy" id="340016"/>
    <lineage>
        <taxon>Viruses</taxon>
        <taxon>environmental samples</taxon>
    </lineage>
</organism>
<protein>
    <submittedName>
        <fullName evidence="2">Co-chaperonin GroES</fullName>
    </submittedName>
</protein>
<dbReference type="GO" id="GO:0005524">
    <property type="term" value="F:ATP binding"/>
    <property type="evidence" value="ECO:0007669"/>
    <property type="project" value="InterPro"/>
</dbReference>
<dbReference type="Gene3D" id="2.30.33.40">
    <property type="entry name" value="GroES chaperonin"/>
    <property type="match status" value="1"/>
</dbReference>
<gene>
    <name evidence="2" type="primary">groES</name>
</gene>
<evidence type="ECO:0000256" key="1">
    <source>
        <dbReference type="ARBA" id="ARBA00023186"/>
    </source>
</evidence>
<dbReference type="Pfam" id="PF00166">
    <property type="entry name" value="Cpn10"/>
    <property type="match status" value="1"/>
</dbReference>
<dbReference type="InterPro" id="IPR037124">
    <property type="entry name" value="Chaperonin_GroES_sf"/>
</dbReference>
<dbReference type="InterPro" id="IPR011032">
    <property type="entry name" value="GroES-like_sf"/>
</dbReference>
<dbReference type="SUPFAM" id="SSF50129">
    <property type="entry name" value="GroES-like"/>
    <property type="match status" value="1"/>
</dbReference>
<proteinExistence type="predicted"/>
<reference evidence="2" key="1">
    <citation type="submission" date="2016-03" db="EMBL/GenBank/DDBJ databases">
        <title>Novel chaperonins are prevalent in the virioplankton and link to viral biology and ecology.</title>
        <authorList>
            <person name="Marine R.L."/>
            <person name="Nasko D.J."/>
            <person name="Polson S.W."/>
            <person name="Wommack K.E."/>
        </authorList>
    </citation>
    <scope>NUCLEOTIDE SEQUENCE</scope>
</reference>
<keyword evidence="1" id="KW-0143">Chaperone</keyword>
<dbReference type="InterPro" id="IPR020818">
    <property type="entry name" value="Chaperonin_GroES"/>
</dbReference>